<evidence type="ECO:0000256" key="2">
    <source>
        <dbReference type="ARBA" id="ARBA00022475"/>
    </source>
</evidence>
<evidence type="ECO:0000256" key="1">
    <source>
        <dbReference type="ARBA" id="ARBA00004651"/>
    </source>
</evidence>
<evidence type="ECO:0000256" key="6">
    <source>
        <dbReference type="SAM" id="Phobius"/>
    </source>
</evidence>
<evidence type="ECO:0000256" key="3">
    <source>
        <dbReference type="ARBA" id="ARBA00022692"/>
    </source>
</evidence>
<dbReference type="EMBL" id="JAMSCK010000001">
    <property type="protein sequence ID" value="MCM8568059.1"/>
    <property type="molecule type" value="Genomic_DNA"/>
</dbReference>
<sequence>MDEFLMSLIFILIILTVVMVIWAIVDIFQKNLSLTEKLLWLIVIILAPIIGTLVYFLLGRRIR</sequence>
<proteinExistence type="predicted"/>
<keyword evidence="9" id="KW-1185">Reference proteome</keyword>
<evidence type="ECO:0000256" key="4">
    <source>
        <dbReference type="ARBA" id="ARBA00022989"/>
    </source>
</evidence>
<reference evidence="8" key="1">
    <citation type="submission" date="2022-06" db="EMBL/GenBank/DDBJ databases">
        <title>Gramella sediminis sp. nov., isolated from deep-sea sediment of the Indian Ocean.</title>
        <authorList>
            <person name="Yang L."/>
        </authorList>
    </citation>
    <scope>NUCLEOTIDE SEQUENCE</scope>
    <source>
        <strain evidence="8">HMD3159</strain>
    </source>
</reference>
<name>A0ABT0YXJ6_9FLAO</name>
<dbReference type="Proteomes" id="UP001155077">
    <property type="component" value="Unassembled WGS sequence"/>
</dbReference>
<dbReference type="Pfam" id="PF13396">
    <property type="entry name" value="PLDc_N"/>
    <property type="match status" value="1"/>
</dbReference>
<comment type="subcellular location">
    <subcellularLocation>
        <location evidence="1">Cell membrane</location>
        <topology evidence="1">Multi-pass membrane protein</topology>
    </subcellularLocation>
</comment>
<gene>
    <name evidence="8" type="ORF">NE848_01610</name>
</gene>
<evidence type="ECO:0000256" key="5">
    <source>
        <dbReference type="ARBA" id="ARBA00023136"/>
    </source>
</evidence>
<feature type="transmembrane region" description="Helical" evidence="6">
    <location>
        <begin position="37"/>
        <end position="58"/>
    </location>
</feature>
<evidence type="ECO:0000259" key="7">
    <source>
        <dbReference type="Pfam" id="PF13396"/>
    </source>
</evidence>
<evidence type="ECO:0000313" key="8">
    <source>
        <dbReference type="EMBL" id="MCM8568059.1"/>
    </source>
</evidence>
<keyword evidence="4 6" id="KW-1133">Transmembrane helix</keyword>
<keyword evidence="2" id="KW-1003">Cell membrane</keyword>
<feature type="transmembrane region" description="Helical" evidence="6">
    <location>
        <begin position="7"/>
        <end position="25"/>
    </location>
</feature>
<keyword evidence="3 6" id="KW-0812">Transmembrane</keyword>
<keyword evidence="5 6" id="KW-0472">Membrane</keyword>
<dbReference type="InterPro" id="IPR027379">
    <property type="entry name" value="CLS_N"/>
</dbReference>
<feature type="domain" description="Cardiolipin synthase N-terminal" evidence="7">
    <location>
        <begin position="18"/>
        <end position="60"/>
    </location>
</feature>
<evidence type="ECO:0000313" key="9">
    <source>
        <dbReference type="Proteomes" id="UP001155077"/>
    </source>
</evidence>
<protein>
    <submittedName>
        <fullName evidence="8">PLDc N-terminal domain-containing protein</fullName>
    </submittedName>
</protein>
<organism evidence="8 9">
    <name type="scientific">Gramella jeungdoensis</name>
    <dbReference type="NCBI Taxonomy" id="708091"/>
    <lineage>
        <taxon>Bacteria</taxon>
        <taxon>Pseudomonadati</taxon>
        <taxon>Bacteroidota</taxon>
        <taxon>Flavobacteriia</taxon>
        <taxon>Flavobacteriales</taxon>
        <taxon>Flavobacteriaceae</taxon>
        <taxon>Christiangramia</taxon>
    </lineage>
</organism>
<comment type="caution">
    <text evidence="8">The sequence shown here is derived from an EMBL/GenBank/DDBJ whole genome shotgun (WGS) entry which is preliminary data.</text>
</comment>
<dbReference type="RefSeq" id="WP_252110466.1">
    <property type="nucleotide sequence ID" value="NZ_JAMSCK010000001.1"/>
</dbReference>
<accession>A0ABT0YXJ6</accession>